<name>A0A3B0Z236_9ZZZZ</name>
<protein>
    <submittedName>
        <fullName evidence="1">Uncharacterized protein</fullName>
    </submittedName>
</protein>
<accession>A0A3B0Z236</accession>
<sequence>MHDQRLADNSKKEKERVRLDSISTNYFTAFVSVICVSLDGWVATGELMRKDTSEMCPRRIEAKGNSEKAALDAATEILKNMLICSEAPSDWKNPDTLRQLLWRYIEFHHGPKIGKRPSDAECEKIEVGFASELVLLTEEEQVRLFTEIVNNCNIGDECNTVDSIANFHEFHAQTKLFDLIENPTEKVTQAFEKYVQYIRKARDKIKIKVSE</sequence>
<reference evidence="1" key="1">
    <citation type="submission" date="2018-06" db="EMBL/GenBank/DDBJ databases">
        <authorList>
            <person name="Zhirakovskaya E."/>
        </authorList>
    </citation>
    <scope>NUCLEOTIDE SEQUENCE</scope>
</reference>
<dbReference type="AlphaFoldDB" id="A0A3B0Z236"/>
<organism evidence="1">
    <name type="scientific">hydrothermal vent metagenome</name>
    <dbReference type="NCBI Taxonomy" id="652676"/>
    <lineage>
        <taxon>unclassified sequences</taxon>
        <taxon>metagenomes</taxon>
        <taxon>ecological metagenomes</taxon>
    </lineage>
</organism>
<gene>
    <name evidence="1" type="ORF">MNBD_GAMMA12-3396</name>
</gene>
<dbReference type="EMBL" id="UOFL01000065">
    <property type="protein sequence ID" value="VAW74776.1"/>
    <property type="molecule type" value="Genomic_DNA"/>
</dbReference>
<evidence type="ECO:0000313" key="1">
    <source>
        <dbReference type="EMBL" id="VAW74776.1"/>
    </source>
</evidence>
<proteinExistence type="predicted"/>